<keyword evidence="2" id="KW-1185">Reference proteome</keyword>
<evidence type="ECO:0000313" key="2">
    <source>
        <dbReference type="Proteomes" id="UP000076532"/>
    </source>
</evidence>
<organism evidence="1 2">
    <name type="scientific">Athelia psychrophila</name>
    <dbReference type="NCBI Taxonomy" id="1759441"/>
    <lineage>
        <taxon>Eukaryota</taxon>
        <taxon>Fungi</taxon>
        <taxon>Dikarya</taxon>
        <taxon>Basidiomycota</taxon>
        <taxon>Agaricomycotina</taxon>
        <taxon>Agaricomycetes</taxon>
        <taxon>Agaricomycetidae</taxon>
        <taxon>Atheliales</taxon>
        <taxon>Atheliaceae</taxon>
        <taxon>Athelia</taxon>
    </lineage>
</organism>
<name>A0A167USQ4_9AGAM</name>
<protein>
    <submittedName>
        <fullName evidence="1">Uncharacterized protein</fullName>
    </submittedName>
</protein>
<sequence>MLQSAHRSRKTFRLHTFKSSFGGLLMPIHIVIQYIKAAGTTFKLPILQPFFYNPTAITHRRLSVDGIMYDVYAAHPESSVTKGNSVVLVIKRRGFEAWGARPTHLWEEDRLDAMAVIEVFFKTLAATIYVTPVLCGYSSMVTRIVIVV</sequence>
<gene>
    <name evidence="1" type="ORF">FIBSPDRAFT_968287</name>
</gene>
<reference evidence="1 2" key="1">
    <citation type="journal article" date="2016" name="Mol. Biol. Evol.">
        <title>Comparative Genomics of Early-Diverging Mushroom-Forming Fungi Provides Insights into the Origins of Lignocellulose Decay Capabilities.</title>
        <authorList>
            <person name="Nagy L.G."/>
            <person name="Riley R."/>
            <person name="Tritt A."/>
            <person name="Adam C."/>
            <person name="Daum C."/>
            <person name="Floudas D."/>
            <person name="Sun H."/>
            <person name="Yadav J.S."/>
            <person name="Pangilinan J."/>
            <person name="Larsson K.H."/>
            <person name="Matsuura K."/>
            <person name="Barry K."/>
            <person name="Labutti K."/>
            <person name="Kuo R."/>
            <person name="Ohm R.A."/>
            <person name="Bhattacharya S.S."/>
            <person name="Shirouzu T."/>
            <person name="Yoshinaga Y."/>
            <person name="Martin F.M."/>
            <person name="Grigoriev I.V."/>
            <person name="Hibbett D.S."/>
        </authorList>
    </citation>
    <scope>NUCLEOTIDE SEQUENCE [LARGE SCALE GENOMIC DNA]</scope>
    <source>
        <strain evidence="1 2">CBS 109695</strain>
    </source>
</reference>
<dbReference type="AlphaFoldDB" id="A0A167USQ4"/>
<evidence type="ECO:0000313" key="1">
    <source>
        <dbReference type="EMBL" id="KZP04262.1"/>
    </source>
</evidence>
<accession>A0A167USQ4</accession>
<dbReference type="EMBL" id="KV417941">
    <property type="protein sequence ID" value="KZP04262.1"/>
    <property type="molecule type" value="Genomic_DNA"/>
</dbReference>
<dbReference type="Proteomes" id="UP000076532">
    <property type="component" value="Unassembled WGS sequence"/>
</dbReference>
<proteinExistence type="predicted"/>